<name>Q4C8P7_CROWT</name>
<organism evidence="1 2">
    <name type="scientific">Crocosphaera watsonii WH 8501</name>
    <dbReference type="NCBI Taxonomy" id="165597"/>
    <lineage>
        <taxon>Bacteria</taxon>
        <taxon>Bacillati</taxon>
        <taxon>Cyanobacteriota</taxon>
        <taxon>Cyanophyceae</taxon>
        <taxon>Oscillatoriophycideae</taxon>
        <taxon>Chroococcales</taxon>
        <taxon>Aphanothecaceae</taxon>
        <taxon>Crocosphaera</taxon>
    </lineage>
</organism>
<dbReference type="Proteomes" id="UP000003922">
    <property type="component" value="Unassembled WGS sequence"/>
</dbReference>
<gene>
    <name evidence="1" type="ORF">CwatDRAFT_5889</name>
</gene>
<dbReference type="AlphaFoldDB" id="Q4C8P7"/>
<evidence type="ECO:0000313" key="1">
    <source>
        <dbReference type="EMBL" id="EAM52224.1"/>
    </source>
</evidence>
<sequence>MMSKPLIIAPRYRLDDEINWLEGIDPSRRYWLAVNGDRQSKVVIPGLCVTSSQELKDAILGLRGLQPQEKMVIKRPFGKLIIHCLSNNCYAIEGRVEGALTWHLFDKETIESLLLTGHPKWVPSPRDTELGRKLLELAFEQPAYAV</sequence>
<reference evidence="1" key="3">
    <citation type="submission" date="2016-12" db="EMBL/GenBank/DDBJ databases">
        <title>Annotation of the draft genome assembly of Crocosphaera watsonii WH 8501.</title>
        <authorList>
            <consortium name="US DOE Joint Genome Institute (JGI-ORNL)"/>
            <person name="Larimer F."/>
            <person name="Land M."/>
        </authorList>
    </citation>
    <scope>NUCLEOTIDE SEQUENCE</scope>
    <source>
        <strain evidence="1">WH 8501</strain>
    </source>
</reference>
<dbReference type="RefSeq" id="WP_007303879.1">
    <property type="nucleotide sequence ID" value="NZ_AADV02000002.1"/>
</dbReference>
<comment type="caution">
    <text evidence="1">The sequence shown here is derived from an EMBL/GenBank/DDBJ whole genome shotgun (WGS) entry which is preliminary data.</text>
</comment>
<proteinExistence type="predicted"/>
<accession>Q4C8P7</accession>
<keyword evidence="2" id="KW-1185">Reference proteome</keyword>
<reference evidence="1" key="1">
    <citation type="submission" date="2004-02" db="EMBL/GenBank/DDBJ databases">
        <authorList>
            <consortium name="DOE Joint Genome Institute"/>
        </authorList>
    </citation>
    <scope>NUCLEOTIDE SEQUENCE [LARGE SCALE GENOMIC DNA]</scope>
    <source>
        <strain evidence="1">WH 8501</strain>
    </source>
</reference>
<evidence type="ECO:0000313" key="2">
    <source>
        <dbReference type="Proteomes" id="UP000003922"/>
    </source>
</evidence>
<reference evidence="1" key="2">
    <citation type="submission" date="2005-06" db="EMBL/GenBank/DDBJ databases">
        <title>Sequencing of the draft genome and assembly of Crocosphaera watsonii WH 8501.</title>
        <authorList>
            <consortium name="US DOE Joint Genome Institute (JGI-PGF)"/>
            <person name="Copeland A."/>
            <person name="Lucas S."/>
            <person name="Lapidus A."/>
            <person name="Barry K."/>
            <person name="Detter C."/>
            <person name="Glavina T."/>
            <person name="Hammon N."/>
            <person name="Israni S."/>
            <person name="Pitluck S."/>
            <person name="Richardson P."/>
        </authorList>
    </citation>
    <scope>NUCLEOTIDE SEQUENCE [LARGE SCALE GENOMIC DNA]</scope>
    <source>
        <strain evidence="1">WH 8501</strain>
    </source>
</reference>
<dbReference type="OrthoDB" id="516291at2"/>
<dbReference type="EMBL" id="AADV02000002">
    <property type="protein sequence ID" value="EAM52224.1"/>
    <property type="molecule type" value="Genomic_DNA"/>
</dbReference>
<dbReference type="KEGG" id="cwa:CwatDRAFT_5889"/>
<protein>
    <submittedName>
        <fullName evidence="1">Uncharacterized protein</fullName>
    </submittedName>
</protein>